<sequence length="339" mass="36238">MKPKSISGSAPVAKRGTATPRGGSRSFEPIMSMTKNKLSASRVLVVGDVMLDRYWYGAVDRISPEAPVPVVRITHEEERCGGAANVAFNAATLGAQASLLTVVGDDEASHKLEALVAKTGIRTHFGRDADLKTTVKLRVIGRQQQLIRLDFENTPKSEVLATQTATFTRLLAEHDAILFSDYGKGGLAHVSDMIAGARAAGKPIFIDPKGSDYSRYQQATVITPNRAELQQVIGAWTSEDDLHAKVHALRKQLQLDAVLLTRSEEGMTLFDADGHLHVSAQAREVFDVTGAGDTVIATMASLVGAGMTLREAVPLANRAGGIVVGKFGTATVSYEELFA</sequence>
<evidence type="ECO:0000313" key="5">
    <source>
        <dbReference type="EMBL" id="CBA28828.1"/>
    </source>
</evidence>
<dbReference type="Pfam" id="PF00294">
    <property type="entry name" value="PfkB"/>
    <property type="match status" value="1"/>
</dbReference>
<dbReference type="FunFam" id="3.40.1190.20:FF:000002">
    <property type="entry name" value="Bifunctional protein HldE"/>
    <property type="match status" value="1"/>
</dbReference>
<keyword evidence="1" id="KW-0808">Transferase</keyword>
<dbReference type="NCBIfam" id="TIGR02198">
    <property type="entry name" value="rfaE_dom_I"/>
    <property type="match status" value="1"/>
</dbReference>
<dbReference type="InterPro" id="IPR011611">
    <property type="entry name" value="PfkB_dom"/>
</dbReference>
<evidence type="ECO:0000256" key="1">
    <source>
        <dbReference type="ARBA" id="ARBA00022679"/>
    </source>
</evidence>
<organism evidence="5">
    <name type="scientific">Curvibacter symbiont subsp. Hydra magnipapillata</name>
    <dbReference type="NCBI Taxonomy" id="667019"/>
    <lineage>
        <taxon>Bacteria</taxon>
        <taxon>Pseudomonadati</taxon>
        <taxon>Pseudomonadota</taxon>
        <taxon>Betaproteobacteria</taxon>
        <taxon>Burkholderiales</taxon>
        <taxon>Comamonadaceae</taxon>
        <taxon>Curvibacter</taxon>
    </lineage>
</organism>
<dbReference type="SUPFAM" id="SSF53613">
    <property type="entry name" value="Ribokinase-like"/>
    <property type="match status" value="1"/>
</dbReference>
<gene>
    <name evidence="5" type="primary">hldE</name>
    <name evidence="5" type="ORF">Csp_A09090</name>
</gene>
<dbReference type="InterPro" id="IPR029056">
    <property type="entry name" value="Ribokinase-like"/>
</dbReference>
<evidence type="ECO:0000256" key="2">
    <source>
        <dbReference type="ARBA" id="ARBA00022777"/>
    </source>
</evidence>
<name>C9Y9V8_CURXX</name>
<dbReference type="InterPro" id="IPR011913">
    <property type="entry name" value="RfaE_dom_I"/>
</dbReference>
<dbReference type="GO" id="GO:0016773">
    <property type="term" value="F:phosphotransferase activity, alcohol group as acceptor"/>
    <property type="evidence" value="ECO:0007669"/>
    <property type="project" value="InterPro"/>
</dbReference>
<dbReference type="PANTHER" id="PTHR46969:SF1">
    <property type="entry name" value="BIFUNCTIONAL PROTEIN HLDE"/>
    <property type="match status" value="1"/>
</dbReference>
<dbReference type="GO" id="GO:0033786">
    <property type="term" value="F:heptose-1-phosphate adenylyltransferase activity"/>
    <property type="evidence" value="ECO:0007669"/>
    <property type="project" value="TreeGrafter"/>
</dbReference>
<dbReference type="GO" id="GO:0005829">
    <property type="term" value="C:cytosol"/>
    <property type="evidence" value="ECO:0007669"/>
    <property type="project" value="TreeGrafter"/>
</dbReference>
<evidence type="ECO:0000256" key="3">
    <source>
        <dbReference type="SAM" id="MobiDB-lite"/>
    </source>
</evidence>
<dbReference type="EMBL" id="FN543104">
    <property type="protein sequence ID" value="CBA28828.1"/>
    <property type="molecule type" value="Genomic_DNA"/>
</dbReference>
<protein>
    <submittedName>
        <fullName evidence="5">Bifunctional protein hldE</fullName>
    </submittedName>
</protein>
<accession>C9Y9V8</accession>
<feature type="region of interest" description="Disordered" evidence="3">
    <location>
        <begin position="1"/>
        <end position="30"/>
    </location>
</feature>
<dbReference type="PANTHER" id="PTHR46969">
    <property type="entry name" value="BIFUNCTIONAL PROTEIN HLDE"/>
    <property type="match status" value="1"/>
</dbReference>
<dbReference type="CDD" id="cd01172">
    <property type="entry name" value="RfaE_like"/>
    <property type="match status" value="1"/>
</dbReference>
<dbReference type="GO" id="GO:0033785">
    <property type="term" value="F:heptose 7-phosphate kinase activity"/>
    <property type="evidence" value="ECO:0007669"/>
    <property type="project" value="TreeGrafter"/>
</dbReference>
<dbReference type="Gene3D" id="3.40.1190.20">
    <property type="match status" value="1"/>
</dbReference>
<dbReference type="AlphaFoldDB" id="C9Y9V8"/>
<keyword evidence="2" id="KW-0418">Kinase</keyword>
<evidence type="ECO:0000259" key="4">
    <source>
        <dbReference type="Pfam" id="PF00294"/>
    </source>
</evidence>
<reference evidence="5" key="1">
    <citation type="journal article" date="2010" name="Nature">
        <title>The dynamic genome of Hydra.</title>
        <authorList>
            <person name="Chapman J.A."/>
            <person name="Kirkness E.F."/>
            <person name="Simakov O."/>
            <person name="Hampson S.E."/>
            <person name="Mitros T."/>
            <person name="Weinmaier T."/>
            <person name="Rattei T."/>
            <person name="Balasubramanian P.G."/>
            <person name="Borman J."/>
            <person name="Busam D."/>
            <person name="Disbennett K."/>
            <person name="Pfannkoch C."/>
            <person name="Sumin N."/>
            <person name="Sutton G."/>
            <person name="Viswanathan L."/>
            <person name="Walenz B."/>
            <person name="Goodstein D.M."/>
            <person name="Hellsten U."/>
            <person name="Kawashima T."/>
            <person name="Prochnik S.E."/>
            <person name="Putnam N.H."/>
            <person name="Shu S."/>
            <person name="Blumberg B."/>
            <person name="Dana C.E."/>
            <person name="Gee L."/>
            <person name="Kibler D.F."/>
            <person name="Law L."/>
            <person name="Lindgens D."/>
            <person name="Martinez D.E."/>
            <person name="Peng J."/>
            <person name="Wigge P.A."/>
            <person name="Bertulat B."/>
            <person name="Guder C."/>
            <person name="Nakamura Y."/>
            <person name="Ozbek S."/>
            <person name="Watanabe H."/>
            <person name="Khalturin K."/>
            <person name="Hemmrich G."/>
            <person name="Franke A."/>
            <person name="Augustin R."/>
            <person name="Fraune S."/>
            <person name="Hayakawa E."/>
            <person name="Hayakawa S."/>
            <person name="Hirose M."/>
            <person name="Hwang J."/>
            <person name="Ikeo K."/>
            <person name="Nishimiya-Fujisawa C."/>
            <person name="Ogura A."/>
            <person name="Takahashi T."/>
            <person name="Steinmetz P.R."/>
            <person name="Zhang X."/>
            <person name="Aufschnaiter R."/>
            <person name="Eder M.K."/>
            <person name="Gorny A.K."/>
            <person name="Salvenmoser W."/>
            <person name="Heimberg A.M."/>
            <person name="Wheeler B.M."/>
            <person name="Peterson K.J."/>
            <person name="Boettger A."/>
            <person name="Tischler P."/>
            <person name="Wolf A."/>
            <person name="Gojobori T."/>
            <person name="Remington K.A."/>
            <person name="Strausberg R.L."/>
            <person name="Venter J."/>
            <person name="Technau U."/>
            <person name="Hobmayer B."/>
            <person name="Bosch T.C."/>
            <person name="Holstein T.W."/>
            <person name="Fujisawa T."/>
            <person name="Bode H.R."/>
            <person name="David C.N."/>
            <person name="Rokhsar D.S."/>
            <person name="Steele R.E."/>
        </authorList>
    </citation>
    <scope>NUCLEOTIDE SEQUENCE</scope>
</reference>
<feature type="domain" description="Carbohydrate kinase PfkB" evidence="4">
    <location>
        <begin position="42"/>
        <end position="331"/>
    </location>
</feature>
<proteinExistence type="predicted"/>